<evidence type="ECO:0000313" key="4">
    <source>
        <dbReference type="EMBL" id="KAJ9600158.1"/>
    </source>
</evidence>
<dbReference type="EMBL" id="JASPKZ010000446">
    <property type="protein sequence ID" value="KAJ9600158.1"/>
    <property type="molecule type" value="Genomic_DNA"/>
</dbReference>
<proteinExistence type="inferred from homology"/>
<keyword evidence="5" id="KW-1185">Reference proteome</keyword>
<accession>A0AAD8AM20</accession>
<comment type="caution">
    <text evidence="4">The sequence shown here is derived from an EMBL/GenBank/DDBJ whole genome shotgun (WGS) entry which is preliminary data.</text>
</comment>
<keyword evidence="2" id="KW-0175">Coiled coil</keyword>
<dbReference type="GO" id="GO:0008017">
    <property type="term" value="F:microtubule binding"/>
    <property type="evidence" value="ECO:0007669"/>
    <property type="project" value="TreeGrafter"/>
</dbReference>
<dbReference type="Proteomes" id="UP001233999">
    <property type="component" value="Unassembled WGS sequence"/>
</dbReference>
<protein>
    <recommendedName>
        <fullName evidence="3">IC97/Casc1 N-terminal domain-containing protein</fullName>
    </recommendedName>
</protein>
<dbReference type="InterPro" id="IPR031826">
    <property type="entry name" value="IC97/Casc1_N"/>
</dbReference>
<dbReference type="AlphaFoldDB" id="A0AAD8AM20"/>
<reference evidence="4" key="1">
    <citation type="journal article" date="2023" name="IScience">
        <title>Live-bearing cockroach genome reveals convergent evolutionary mechanisms linked to viviparity in insects and beyond.</title>
        <authorList>
            <person name="Fouks B."/>
            <person name="Harrison M.C."/>
            <person name="Mikhailova A.A."/>
            <person name="Marchal E."/>
            <person name="English S."/>
            <person name="Carruthers M."/>
            <person name="Jennings E.C."/>
            <person name="Chiamaka E.L."/>
            <person name="Frigard R.A."/>
            <person name="Pippel M."/>
            <person name="Attardo G.M."/>
            <person name="Benoit J.B."/>
            <person name="Bornberg-Bauer E."/>
            <person name="Tobe S.S."/>
        </authorList>
    </citation>
    <scope>NUCLEOTIDE SEQUENCE</scope>
    <source>
        <strain evidence="4">Stay&amp;Tobe</strain>
    </source>
</reference>
<dbReference type="PANTHER" id="PTHR20929">
    <property type="entry name" value="LUNG ADENOMA SUSCEPTIBILITY 1-RELATED"/>
    <property type="match status" value="1"/>
</dbReference>
<gene>
    <name evidence="4" type="ORF">L9F63_009568</name>
</gene>
<dbReference type="GO" id="GO:0005930">
    <property type="term" value="C:axoneme"/>
    <property type="evidence" value="ECO:0007669"/>
    <property type="project" value="TreeGrafter"/>
</dbReference>
<evidence type="ECO:0000256" key="1">
    <source>
        <dbReference type="ARBA" id="ARBA00024332"/>
    </source>
</evidence>
<dbReference type="PRINTS" id="PR02043">
    <property type="entry name" value="CANCERSCCP1"/>
</dbReference>
<dbReference type="InterPro" id="IPR023247">
    <property type="entry name" value="IC97/Dnai7-like"/>
</dbReference>
<dbReference type="PANTHER" id="PTHR20929:SF11">
    <property type="entry name" value="DYNEIN AXONEMAL INTERMEDIATE CHAIN 7"/>
    <property type="match status" value="1"/>
</dbReference>
<comment type="similarity">
    <text evidence="1">Belongs to the DNAI7 family.</text>
</comment>
<evidence type="ECO:0000313" key="5">
    <source>
        <dbReference type="Proteomes" id="UP001233999"/>
    </source>
</evidence>
<name>A0AAD8AM20_DIPPU</name>
<feature type="coiled-coil region" evidence="2">
    <location>
        <begin position="1"/>
        <end position="58"/>
    </location>
</feature>
<sequence>MRLAAEKAEQERIEMERERQRLIQEEKERVERERMEAEEKAKRDIAEQNIRIKELKETRDLFNSFKQKMYGLKLEKRANEEWAQYMKCDGLPNPASLGEMNTYLYLWRSTEEQGVLTEVVKRTQEVLDLFKVLEELIDVPLNSSKQLLENWKQVRNDFRLELQKTLNRCTYLILRKMEDTMDSKDTIQLRYTKTFDHFILCLWTVTSLPQSEDPMPDVESKVPLEGDFPEVGITVKLPDSLFDVPLAIRALLVRYDHLSDLCPLYYPNELPEQETKDMYETCLVEWDVKYEFQKIVDAENERRAQIAARVAAMRPVSSQEDARRGKKDRDKLAAQAAAIEAEMLELQKLQDIPIKPASEMFAEKEDKIQSEVKAQLQVNLRPHELNLRKYMILGGIYYIDLVQQPPQPLILHDLIHMPTELQPIDFHEKYVPPPPPEPGQRRLPEEIEAELKKQEEELEKLALASI</sequence>
<evidence type="ECO:0000259" key="3">
    <source>
        <dbReference type="Pfam" id="PF15927"/>
    </source>
</evidence>
<feature type="domain" description="IC97/Casc1 N-terminal" evidence="3">
    <location>
        <begin position="11"/>
        <end position="205"/>
    </location>
</feature>
<reference evidence="4" key="2">
    <citation type="submission" date="2023-05" db="EMBL/GenBank/DDBJ databases">
        <authorList>
            <person name="Fouks B."/>
        </authorList>
    </citation>
    <scope>NUCLEOTIDE SEQUENCE</scope>
    <source>
        <strain evidence="4">Stay&amp;Tobe</strain>
        <tissue evidence="4">Testes</tissue>
    </source>
</reference>
<organism evidence="4 5">
    <name type="scientific">Diploptera punctata</name>
    <name type="common">Pacific beetle cockroach</name>
    <dbReference type="NCBI Taxonomy" id="6984"/>
    <lineage>
        <taxon>Eukaryota</taxon>
        <taxon>Metazoa</taxon>
        <taxon>Ecdysozoa</taxon>
        <taxon>Arthropoda</taxon>
        <taxon>Hexapoda</taxon>
        <taxon>Insecta</taxon>
        <taxon>Pterygota</taxon>
        <taxon>Neoptera</taxon>
        <taxon>Polyneoptera</taxon>
        <taxon>Dictyoptera</taxon>
        <taxon>Blattodea</taxon>
        <taxon>Blaberoidea</taxon>
        <taxon>Blaberidae</taxon>
        <taxon>Diplopterinae</taxon>
        <taxon>Diploptera</taxon>
    </lineage>
</organism>
<feature type="non-terminal residue" evidence="4">
    <location>
        <position position="1"/>
    </location>
</feature>
<dbReference type="Pfam" id="PF15927">
    <property type="entry name" value="Casc1_N"/>
    <property type="match status" value="1"/>
</dbReference>
<dbReference type="GO" id="GO:0048487">
    <property type="term" value="F:beta-tubulin binding"/>
    <property type="evidence" value="ECO:0007669"/>
    <property type="project" value="TreeGrafter"/>
</dbReference>
<evidence type="ECO:0000256" key="2">
    <source>
        <dbReference type="SAM" id="Coils"/>
    </source>
</evidence>